<accession>A0A8B6FD50</accession>
<dbReference type="Gene3D" id="1.10.287.950">
    <property type="entry name" value="Methyl-accepting chemotaxis protein"/>
    <property type="match status" value="1"/>
</dbReference>
<dbReference type="OrthoDB" id="6129107at2759"/>
<name>A0A8B6FD50_MYTGA</name>
<dbReference type="InterPro" id="IPR011044">
    <property type="entry name" value="Quino_amine_DH_bsu"/>
</dbReference>
<dbReference type="Proteomes" id="UP000596742">
    <property type="component" value="Unassembled WGS sequence"/>
</dbReference>
<evidence type="ECO:0000313" key="1">
    <source>
        <dbReference type="EMBL" id="VDI47389.1"/>
    </source>
</evidence>
<dbReference type="EMBL" id="UYJE01006612">
    <property type="protein sequence ID" value="VDI47389.1"/>
    <property type="molecule type" value="Genomic_DNA"/>
</dbReference>
<comment type="caution">
    <text evidence="1">The sequence shown here is derived from an EMBL/GenBank/DDBJ whole genome shotgun (WGS) entry which is preliminary data.</text>
</comment>
<sequence length="731" mass="83751">MDREDQRRYLVVGSVILEVVTPLFQQKIENDFTTGGFGSLQTFINSQSVIHTLFHLRHRNSWCCKDKPNCHNLSALPLVYCQWNKLFSEKPGPGIHNCHCKFSANPVQLNELDITLSSLILLNCCNLSQPEEEAVQLLRQYKNDYLSHNTTGCITQTEYNTLWPDLVTYILRLDPTKQDDLVRIEHRPLDESLCKKYFTCLLDLYQQFEEIMSTMQTVHSSIQVVSSSIGELNSSVKTAFQEMDTTVHRTDIAVQGMDTTVQEMGKSFQGIKTSVQQTNDLLKELLHKGLTCECGRQIIIPICNDERRKHRKQYQLGQNIFYFHQQLNLQLLFNNDKEIWISDVKMMDDGRLVFCLPFERRILICKTDGSQRDSIYVHRRSCNVTAVNNSVVAVTVPSLTEGDLIDRIEMFDLNTKHKLKSISVTGMVSFYGITILNNKFVVGGVGKLLIVDHETGETIQTIETGCRLNNLHASGDKIFFTDVFSGNLNKTLNWYNYIDKTLYTKTLSSSSTSITSLQDGSLMEREDKRRYLVVGSVILEVVTPLVQQKIETDYKTGGFGSLQKFINSQDVIHTLFHIRHGIALCCNDQKNCRNPAAFAPLYTYQWNKLYSRNQGLCNKNCHCKYTANSLQLTDLDISLSSVIFISCCTLSQNEKEAVQMLREYKNKYLSHNTTGCISQTEYNTLWPNLVLYVSRLDSDKVKDVLSIENRPLDEYLSNKYHTCLLDLHEQV</sequence>
<proteinExistence type="predicted"/>
<keyword evidence="2" id="KW-1185">Reference proteome</keyword>
<dbReference type="SUPFAM" id="SSF50969">
    <property type="entry name" value="YVTN repeat-like/Quinoprotein amine dehydrogenase"/>
    <property type="match status" value="1"/>
</dbReference>
<organism evidence="1 2">
    <name type="scientific">Mytilus galloprovincialis</name>
    <name type="common">Mediterranean mussel</name>
    <dbReference type="NCBI Taxonomy" id="29158"/>
    <lineage>
        <taxon>Eukaryota</taxon>
        <taxon>Metazoa</taxon>
        <taxon>Spiralia</taxon>
        <taxon>Lophotrochozoa</taxon>
        <taxon>Mollusca</taxon>
        <taxon>Bivalvia</taxon>
        <taxon>Autobranchia</taxon>
        <taxon>Pteriomorphia</taxon>
        <taxon>Mytilida</taxon>
        <taxon>Mytiloidea</taxon>
        <taxon>Mytilidae</taxon>
        <taxon>Mytilinae</taxon>
        <taxon>Mytilus</taxon>
    </lineage>
</organism>
<evidence type="ECO:0000313" key="2">
    <source>
        <dbReference type="Proteomes" id="UP000596742"/>
    </source>
</evidence>
<protein>
    <recommendedName>
        <fullName evidence="3">DZIP3-like HEPN domain-containing protein</fullName>
    </recommendedName>
</protein>
<reference evidence="1" key="1">
    <citation type="submission" date="2018-11" db="EMBL/GenBank/DDBJ databases">
        <authorList>
            <person name="Alioto T."/>
            <person name="Alioto T."/>
        </authorList>
    </citation>
    <scope>NUCLEOTIDE SEQUENCE</scope>
</reference>
<evidence type="ECO:0008006" key="3">
    <source>
        <dbReference type="Google" id="ProtNLM"/>
    </source>
</evidence>
<dbReference type="AlphaFoldDB" id="A0A8B6FD50"/>
<gene>
    <name evidence="1" type="ORF">MGAL_10B087339</name>
</gene>